<evidence type="ECO:0000313" key="11">
    <source>
        <dbReference type="EMBL" id="VGO20039.1"/>
    </source>
</evidence>
<gene>
    <name evidence="11" type="primary">argB_1</name>
    <name evidence="9" type="synonym">argB</name>
    <name evidence="11" type="ORF">SCARR_02099</name>
</gene>
<proteinExistence type="inferred from homology"/>
<feature type="binding site" evidence="9">
    <location>
        <position position="86"/>
    </location>
    <ligand>
        <name>substrate</name>
    </ligand>
</feature>
<dbReference type="GO" id="GO:0005524">
    <property type="term" value="F:ATP binding"/>
    <property type="evidence" value="ECO:0007669"/>
    <property type="project" value="UniProtKB-UniRule"/>
</dbReference>
<dbReference type="NCBIfam" id="TIGR00761">
    <property type="entry name" value="argB"/>
    <property type="match status" value="1"/>
</dbReference>
<dbReference type="Pfam" id="PF00696">
    <property type="entry name" value="AA_kinase"/>
    <property type="match status" value="1"/>
</dbReference>
<keyword evidence="9" id="KW-0963">Cytoplasm</keyword>
<comment type="pathway">
    <text evidence="1 9">Amino-acid biosynthesis; L-arginine biosynthesis; N(2)-acetyl-L-ornithine from L-glutamate: step 2/4.</text>
</comment>
<keyword evidence="3 9" id="KW-0028">Amino-acid biosynthesis</keyword>
<feature type="site" description="Transition state stabilizer" evidence="9">
    <location>
        <position position="248"/>
    </location>
</feature>
<protein>
    <recommendedName>
        <fullName evidence="9">Acetylglutamate kinase</fullName>
        <ecNumber evidence="9">2.7.2.8</ecNumber>
    </recommendedName>
    <alternativeName>
        <fullName evidence="9">N-acetyl-L-glutamate 5-phosphotransferase</fullName>
    </alternativeName>
    <alternativeName>
        <fullName evidence="9">NAG kinase</fullName>
        <shortName evidence="9">NAGK</shortName>
    </alternativeName>
</protein>
<keyword evidence="2 9" id="KW-0055">Arginine biosynthesis</keyword>
<dbReference type="GO" id="GO:0042450">
    <property type="term" value="P:L-arginine biosynthetic process via ornithine"/>
    <property type="evidence" value="ECO:0007669"/>
    <property type="project" value="UniProtKB-UniRule"/>
</dbReference>
<dbReference type="InterPro" id="IPR036393">
    <property type="entry name" value="AceGlu_kinase-like_sf"/>
</dbReference>
<keyword evidence="12" id="KW-1185">Reference proteome</keyword>
<dbReference type="PANTHER" id="PTHR23342:SF0">
    <property type="entry name" value="N-ACETYLGLUTAMATE SYNTHASE, MITOCHONDRIAL"/>
    <property type="match status" value="1"/>
</dbReference>
<comment type="catalytic activity">
    <reaction evidence="8 9">
        <text>N-acetyl-L-glutamate + ATP = N-acetyl-L-glutamyl 5-phosphate + ADP</text>
        <dbReference type="Rhea" id="RHEA:14629"/>
        <dbReference type="ChEBI" id="CHEBI:30616"/>
        <dbReference type="ChEBI" id="CHEBI:44337"/>
        <dbReference type="ChEBI" id="CHEBI:57936"/>
        <dbReference type="ChEBI" id="CHEBI:456216"/>
        <dbReference type="EC" id="2.7.2.8"/>
    </reaction>
</comment>
<comment type="function">
    <text evidence="9">Catalyzes the ATP-dependent phosphorylation of N-acetyl-L-glutamate.</text>
</comment>
<keyword evidence="7 9" id="KW-0067">ATP-binding</keyword>
<evidence type="ECO:0000259" key="10">
    <source>
        <dbReference type="Pfam" id="PF00696"/>
    </source>
</evidence>
<name>A0A6C2UJA4_9BACT</name>
<keyword evidence="6 9" id="KW-0418">Kinase</keyword>
<feature type="binding site" evidence="9">
    <location>
        <begin position="64"/>
        <end position="65"/>
    </location>
    <ligand>
        <name>substrate</name>
    </ligand>
</feature>
<dbReference type="RefSeq" id="WP_136061485.1">
    <property type="nucleotide sequence ID" value="NZ_CAAHFH010000001.1"/>
</dbReference>
<evidence type="ECO:0000256" key="2">
    <source>
        <dbReference type="ARBA" id="ARBA00022571"/>
    </source>
</evidence>
<evidence type="ECO:0000256" key="7">
    <source>
        <dbReference type="ARBA" id="ARBA00022840"/>
    </source>
</evidence>
<dbReference type="InterPro" id="IPR001057">
    <property type="entry name" value="Glu/AcGlu_kinase"/>
</dbReference>
<evidence type="ECO:0000313" key="12">
    <source>
        <dbReference type="Proteomes" id="UP000346198"/>
    </source>
</evidence>
<comment type="similarity">
    <text evidence="9">Belongs to the acetylglutamate kinase family. ArgB subfamily.</text>
</comment>
<comment type="subcellular location">
    <subcellularLocation>
        <location evidence="9">Cytoplasm</location>
    </subcellularLocation>
</comment>
<dbReference type="InterPro" id="IPR001048">
    <property type="entry name" value="Asp/Glu/Uridylate_kinase"/>
</dbReference>
<dbReference type="FunFam" id="3.40.1160.10:FF:000004">
    <property type="entry name" value="Acetylglutamate kinase"/>
    <property type="match status" value="1"/>
</dbReference>
<feature type="site" description="Transition state stabilizer" evidence="9">
    <location>
        <position position="29"/>
    </location>
</feature>
<feature type="domain" description="Aspartate/glutamate/uridylate kinase" evidence="10">
    <location>
        <begin position="25"/>
        <end position="267"/>
    </location>
</feature>
<dbReference type="PIRSF" id="PIRSF000728">
    <property type="entry name" value="NAGK"/>
    <property type="match status" value="1"/>
</dbReference>
<dbReference type="Gene3D" id="3.40.1160.10">
    <property type="entry name" value="Acetylglutamate kinase-like"/>
    <property type="match status" value="1"/>
</dbReference>
<dbReference type="EMBL" id="CAAHFH010000001">
    <property type="protein sequence ID" value="VGO20039.1"/>
    <property type="molecule type" value="Genomic_DNA"/>
</dbReference>
<evidence type="ECO:0000256" key="4">
    <source>
        <dbReference type="ARBA" id="ARBA00022679"/>
    </source>
</evidence>
<dbReference type="PANTHER" id="PTHR23342">
    <property type="entry name" value="N-ACETYLGLUTAMATE SYNTHASE"/>
    <property type="match status" value="1"/>
</dbReference>
<dbReference type="SUPFAM" id="SSF53633">
    <property type="entry name" value="Carbamate kinase-like"/>
    <property type="match status" value="1"/>
</dbReference>
<dbReference type="PRINTS" id="PR00474">
    <property type="entry name" value="GLU5KINASE"/>
</dbReference>
<dbReference type="GO" id="GO:0003991">
    <property type="term" value="F:acetylglutamate kinase activity"/>
    <property type="evidence" value="ECO:0007669"/>
    <property type="project" value="UniProtKB-UniRule"/>
</dbReference>
<evidence type="ECO:0000256" key="9">
    <source>
        <dbReference type="HAMAP-Rule" id="MF_00082"/>
    </source>
</evidence>
<dbReference type="EC" id="2.7.2.8" evidence="9"/>
<organism evidence="11 12">
    <name type="scientific">Pontiella sulfatireligans</name>
    <dbReference type="NCBI Taxonomy" id="2750658"/>
    <lineage>
        <taxon>Bacteria</taxon>
        <taxon>Pseudomonadati</taxon>
        <taxon>Kiritimatiellota</taxon>
        <taxon>Kiritimatiellia</taxon>
        <taxon>Kiritimatiellales</taxon>
        <taxon>Pontiellaceae</taxon>
        <taxon>Pontiella</taxon>
    </lineage>
</organism>
<dbReference type="InterPro" id="IPR004662">
    <property type="entry name" value="AcgluKinase_fam"/>
</dbReference>
<sequence length="290" mass="31726">MDKFIEKASVLIEALPFIQQFRGETVVVKLGGSIMEHKDGYSRIMQDIAFMECVGLRPVVVHGGGKAISRAMKENSIATNFVHGLRVTDEKTIHVVERVLNREVNPHLVGIIQQYHGKARGIYGEDIIRVEKMTGKDPETNEELDWGYVGKVEEVDVEPVRAYLRSDIVPVITPLGKGPDGHLYNINADDAATAIACALNARKIVFLTDVPGLLRDAEDKSTLISSLHLSEIDELINRGVISGGMLPKIRGMAGAVKTGIKKAHIIDASMPHSLLLELFTSEGVGTEITK</sequence>
<keyword evidence="5 9" id="KW-0547">Nucleotide-binding</keyword>
<dbReference type="AlphaFoldDB" id="A0A6C2UJA4"/>
<evidence type="ECO:0000256" key="8">
    <source>
        <dbReference type="ARBA" id="ARBA00048141"/>
    </source>
</evidence>
<dbReference type="HAMAP" id="MF_00082">
    <property type="entry name" value="ArgB"/>
    <property type="match status" value="1"/>
</dbReference>
<dbReference type="CDD" id="cd04250">
    <property type="entry name" value="AAK_NAGK-C"/>
    <property type="match status" value="1"/>
</dbReference>
<evidence type="ECO:0000256" key="6">
    <source>
        <dbReference type="ARBA" id="ARBA00022777"/>
    </source>
</evidence>
<dbReference type="InterPro" id="IPR037528">
    <property type="entry name" value="ArgB"/>
</dbReference>
<dbReference type="UniPathway" id="UPA00068">
    <property type="reaction ID" value="UER00107"/>
</dbReference>
<reference evidence="11 12" key="1">
    <citation type="submission" date="2019-04" db="EMBL/GenBank/DDBJ databases">
        <authorList>
            <person name="Van Vliet M D."/>
        </authorList>
    </citation>
    <scope>NUCLEOTIDE SEQUENCE [LARGE SCALE GENOMIC DNA]</scope>
    <source>
        <strain evidence="11 12">F21</strain>
    </source>
</reference>
<dbReference type="GO" id="GO:0005737">
    <property type="term" value="C:cytoplasm"/>
    <property type="evidence" value="ECO:0007669"/>
    <property type="project" value="UniProtKB-SubCell"/>
</dbReference>
<feature type="binding site" evidence="9">
    <location>
        <position position="185"/>
    </location>
    <ligand>
        <name>substrate</name>
    </ligand>
</feature>
<keyword evidence="4 9" id="KW-0808">Transferase</keyword>
<dbReference type="Proteomes" id="UP000346198">
    <property type="component" value="Unassembled WGS sequence"/>
</dbReference>
<accession>A0A6C2UJA4</accession>
<evidence type="ECO:0000256" key="3">
    <source>
        <dbReference type="ARBA" id="ARBA00022605"/>
    </source>
</evidence>
<evidence type="ECO:0000256" key="5">
    <source>
        <dbReference type="ARBA" id="ARBA00022741"/>
    </source>
</evidence>
<evidence type="ECO:0000256" key="1">
    <source>
        <dbReference type="ARBA" id="ARBA00004828"/>
    </source>
</evidence>
<dbReference type="InterPro" id="IPR041727">
    <property type="entry name" value="NAGK-C"/>
</dbReference>